<keyword evidence="8 13" id="KW-0472">Membrane</keyword>
<keyword evidence="17" id="KW-1185">Reference proteome</keyword>
<dbReference type="PANTHER" id="PTHR42643">
    <property type="entry name" value="IONOTROPIC RECEPTOR 20A-RELATED"/>
    <property type="match status" value="1"/>
</dbReference>
<evidence type="ECO:0000256" key="2">
    <source>
        <dbReference type="ARBA" id="ARBA00008685"/>
    </source>
</evidence>
<dbReference type="Pfam" id="PF10613">
    <property type="entry name" value="Lig_chan-Glu_bd"/>
    <property type="match status" value="1"/>
</dbReference>
<keyword evidence="5 13" id="KW-0812">Transmembrane</keyword>
<keyword evidence="10" id="KW-0325">Glycoprotein</keyword>
<feature type="domain" description="Ionotropic glutamate receptor C-terminal" evidence="14">
    <location>
        <begin position="412"/>
        <end position="640"/>
    </location>
</feature>
<evidence type="ECO:0000256" key="7">
    <source>
        <dbReference type="ARBA" id="ARBA00023065"/>
    </source>
</evidence>
<evidence type="ECO:0000256" key="3">
    <source>
        <dbReference type="ARBA" id="ARBA00022448"/>
    </source>
</evidence>
<dbReference type="OrthoDB" id="5984008at2759"/>
<evidence type="ECO:0000256" key="10">
    <source>
        <dbReference type="ARBA" id="ARBA00023180"/>
    </source>
</evidence>
<name>A0A7R9LW52_9ACAR</name>
<comment type="subcellular location">
    <subcellularLocation>
        <location evidence="1">Cell membrane</location>
        <topology evidence="1">Multi-pass membrane protein</topology>
    </subcellularLocation>
</comment>
<gene>
    <name evidence="16" type="ORF">ONB1V03_LOCUS7067</name>
</gene>
<keyword evidence="3" id="KW-0813">Transport</keyword>
<keyword evidence="4" id="KW-1003">Cell membrane</keyword>
<dbReference type="Proteomes" id="UP000728032">
    <property type="component" value="Unassembled WGS sequence"/>
</dbReference>
<evidence type="ECO:0000259" key="14">
    <source>
        <dbReference type="Pfam" id="PF00060"/>
    </source>
</evidence>
<evidence type="ECO:0000256" key="11">
    <source>
        <dbReference type="ARBA" id="ARBA00023286"/>
    </source>
</evidence>
<evidence type="ECO:0000256" key="8">
    <source>
        <dbReference type="ARBA" id="ARBA00023136"/>
    </source>
</evidence>
<evidence type="ECO:0000259" key="15">
    <source>
        <dbReference type="Pfam" id="PF10613"/>
    </source>
</evidence>
<dbReference type="PANTHER" id="PTHR42643:SF24">
    <property type="entry name" value="IONOTROPIC RECEPTOR 60A"/>
    <property type="match status" value="1"/>
</dbReference>
<evidence type="ECO:0000256" key="13">
    <source>
        <dbReference type="SAM" id="Phobius"/>
    </source>
</evidence>
<feature type="transmembrane region" description="Helical" evidence="13">
    <location>
        <begin position="627"/>
        <end position="649"/>
    </location>
</feature>
<dbReference type="SUPFAM" id="SSF53850">
    <property type="entry name" value="Periplasmic binding protein-like II"/>
    <property type="match status" value="1"/>
</dbReference>
<protein>
    <submittedName>
        <fullName evidence="16">Uncharacterized protein</fullName>
    </submittedName>
</protein>
<evidence type="ECO:0000256" key="6">
    <source>
        <dbReference type="ARBA" id="ARBA00022989"/>
    </source>
</evidence>
<evidence type="ECO:0000256" key="9">
    <source>
        <dbReference type="ARBA" id="ARBA00023170"/>
    </source>
</evidence>
<comment type="similarity">
    <text evidence="2">Belongs to the glutamate-gated ion channel (TC 1.A.10.1) family.</text>
</comment>
<evidence type="ECO:0000313" key="16">
    <source>
        <dbReference type="EMBL" id="CAD7649047.1"/>
    </source>
</evidence>
<keyword evidence="6 13" id="KW-1133">Transmembrane helix</keyword>
<evidence type="ECO:0000256" key="1">
    <source>
        <dbReference type="ARBA" id="ARBA00004651"/>
    </source>
</evidence>
<keyword evidence="12" id="KW-0407">Ion channel</keyword>
<reference evidence="16" key="1">
    <citation type="submission" date="2020-11" db="EMBL/GenBank/DDBJ databases">
        <authorList>
            <person name="Tran Van P."/>
        </authorList>
    </citation>
    <scope>NUCLEOTIDE SEQUENCE</scope>
</reference>
<sequence length="790" mass="90364">MSEWDDIHLVHDKRLDTKTLDDLIKGLKGVTGSGVVATTVTTYRLEINDYEFEGESRELSHKNGFNTSQVLDMITNDESMKYFVVIGGSQTIEEFITAAHQRALILEPRKWIVIIAEPIPDTSHFWRRMNPIFSVTDVAIVKREISVYSKCSELKEGCQMRLAFETLRNAIRKVIELPFYDFNDTKQVKAQTKNRVIAEMKLELGNERSMSQYCGNCDRFVIQSIYKHRIGSENEDKNAFNEVEDNPEFKVLVENTAIWSPFKGLLDQGKVLGYEEGNLKNRDVVVGIVNQPPLVNIRQPYQNESDINGTTYHMVKILSTKMNFTIKWEVDSTTTLGRFNKEKKEWTGMIGKLLNNKVEIAANGYWRTVDRMDAVDFTFPFDKEEMSMMIQKTSEDHKYLFLTPFTWDAWVSLFKLSNCTWYCFGAMVQQGGDHLPLAISGRILVTFWWLFVIVTVTTYSGNLVALLTFPKIIHPIENLEDLLSYKGSMKWGTDKGGAMHELIEGATHGPLKQLASNMEFFEKRDKDLYRRVKDRELAFLASDSEVRYLITLDYNDTKTCEMMIAKEPVFTSSVSFVIRKAQPKESDEWLNQDLLFSGIINMKSRGMTACIHSSVVRAGDVKKIGMAHMIGCFFILGIGLLFGLGSLFGEMFKSNKRIKLTAGAIQFTGKQQLNKWDKLKLFYQKVNQGSLYSSWINTTNSLVATNARNPTKLQFNYPNIKAEDGRALPAGWGDPNRARNFNPQLGANQKRAPSVFGNKDQQTTYNSKDNYNYFSYDPIKSNYKNNFGVQ</sequence>
<dbReference type="GO" id="GO:0015276">
    <property type="term" value="F:ligand-gated monoatomic ion channel activity"/>
    <property type="evidence" value="ECO:0007669"/>
    <property type="project" value="InterPro"/>
</dbReference>
<dbReference type="InterPro" id="IPR019594">
    <property type="entry name" value="Glu/Gly-bd"/>
</dbReference>
<dbReference type="GO" id="GO:0050906">
    <property type="term" value="P:detection of stimulus involved in sensory perception"/>
    <property type="evidence" value="ECO:0007669"/>
    <property type="project" value="UniProtKB-ARBA"/>
</dbReference>
<dbReference type="InterPro" id="IPR001320">
    <property type="entry name" value="Iontro_rcpt_C"/>
</dbReference>
<accession>A0A7R9LW52</accession>
<dbReference type="InterPro" id="IPR052192">
    <property type="entry name" value="Insect_Ionotropic_Sensory_Rcpt"/>
</dbReference>
<dbReference type="GO" id="GO:0005886">
    <property type="term" value="C:plasma membrane"/>
    <property type="evidence" value="ECO:0007669"/>
    <property type="project" value="UniProtKB-SubCell"/>
</dbReference>
<dbReference type="Pfam" id="PF00060">
    <property type="entry name" value="Lig_chan"/>
    <property type="match status" value="1"/>
</dbReference>
<dbReference type="EMBL" id="CAJPVJ010003440">
    <property type="protein sequence ID" value="CAG2167567.1"/>
    <property type="molecule type" value="Genomic_DNA"/>
</dbReference>
<keyword evidence="9" id="KW-0675">Receptor</keyword>
<feature type="transmembrane region" description="Helical" evidence="13">
    <location>
        <begin position="447"/>
        <end position="469"/>
    </location>
</feature>
<feature type="domain" description="Ionotropic glutamate receptor L-glutamate and glycine-binding" evidence="15">
    <location>
        <begin position="285"/>
        <end position="393"/>
    </location>
</feature>
<evidence type="ECO:0000256" key="5">
    <source>
        <dbReference type="ARBA" id="ARBA00022692"/>
    </source>
</evidence>
<dbReference type="EMBL" id="OC918265">
    <property type="protein sequence ID" value="CAD7649047.1"/>
    <property type="molecule type" value="Genomic_DNA"/>
</dbReference>
<proteinExistence type="inferred from homology"/>
<evidence type="ECO:0000256" key="12">
    <source>
        <dbReference type="ARBA" id="ARBA00023303"/>
    </source>
</evidence>
<evidence type="ECO:0000313" key="17">
    <source>
        <dbReference type="Proteomes" id="UP000728032"/>
    </source>
</evidence>
<organism evidence="16">
    <name type="scientific">Oppiella nova</name>
    <dbReference type="NCBI Taxonomy" id="334625"/>
    <lineage>
        <taxon>Eukaryota</taxon>
        <taxon>Metazoa</taxon>
        <taxon>Ecdysozoa</taxon>
        <taxon>Arthropoda</taxon>
        <taxon>Chelicerata</taxon>
        <taxon>Arachnida</taxon>
        <taxon>Acari</taxon>
        <taxon>Acariformes</taxon>
        <taxon>Sarcoptiformes</taxon>
        <taxon>Oribatida</taxon>
        <taxon>Brachypylina</taxon>
        <taxon>Oppioidea</taxon>
        <taxon>Oppiidae</taxon>
        <taxon>Oppiella</taxon>
    </lineage>
</organism>
<dbReference type="Gene3D" id="3.40.190.10">
    <property type="entry name" value="Periplasmic binding protein-like II"/>
    <property type="match status" value="1"/>
</dbReference>
<keyword evidence="11" id="KW-1071">Ligand-gated ion channel</keyword>
<dbReference type="AlphaFoldDB" id="A0A7R9LW52"/>
<dbReference type="Gene3D" id="1.10.287.70">
    <property type="match status" value="1"/>
</dbReference>
<keyword evidence="7" id="KW-0406">Ion transport</keyword>
<evidence type="ECO:0000256" key="4">
    <source>
        <dbReference type="ARBA" id="ARBA00022475"/>
    </source>
</evidence>